<sequence length="118" mass="13245">MAYYDTVSLIVGNSEGIQKEIYSRLLSWDLRTPDLESKQKSRLQNIFFSGVSIVDAIKVCKGAAGFEQSRNCVPQLWSLDLASSVGMRRTTEIGDLKTFLIFNIPGRGLKSELGNRWI</sequence>
<protein>
    <submittedName>
        <fullName evidence="1">Uncharacterized protein</fullName>
    </submittedName>
</protein>
<proteinExistence type="predicted"/>
<name>A0A0B1P7H4_UNCNE</name>
<comment type="caution">
    <text evidence="1">The sequence shown here is derived from an EMBL/GenBank/DDBJ whole genome shotgun (WGS) entry which is preliminary data.</text>
</comment>
<dbReference type="AlphaFoldDB" id="A0A0B1P7H4"/>
<dbReference type="HOGENOM" id="CLU_2074897_0_0_1"/>
<evidence type="ECO:0000313" key="1">
    <source>
        <dbReference type="EMBL" id="KHJ34652.1"/>
    </source>
</evidence>
<accession>A0A0B1P7H4</accession>
<reference evidence="1 2" key="1">
    <citation type="journal article" date="2014" name="BMC Genomics">
        <title>Adaptive genomic structural variation in the grape powdery mildew pathogen, Erysiphe necator.</title>
        <authorList>
            <person name="Jones L."/>
            <person name="Riaz S."/>
            <person name="Morales-Cruz A."/>
            <person name="Amrine K.C."/>
            <person name="McGuire B."/>
            <person name="Gubler W.D."/>
            <person name="Walker M.A."/>
            <person name="Cantu D."/>
        </authorList>
    </citation>
    <scope>NUCLEOTIDE SEQUENCE [LARGE SCALE GENOMIC DNA]</scope>
    <source>
        <strain evidence="2">c</strain>
    </source>
</reference>
<dbReference type="EMBL" id="JNVN01000771">
    <property type="protein sequence ID" value="KHJ34652.1"/>
    <property type="molecule type" value="Genomic_DNA"/>
</dbReference>
<organism evidence="1 2">
    <name type="scientific">Uncinula necator</name>
    <name type="common">Grape powdery mildew</name>
    <dbReference type="NCBI Taxonomy" id="52586"/>
    <lineage>
        <taxon>Eukaryota</taxon>
        <taxon>Fungi</taxon>
        <taxon>Dikarya</taxon>
        <taxon>Ascomycota</taxon>
        <taxon>Pezizomycotina</taxon>
        <taxon>Leotiomycetes</taxon>
        <taxon>Erysiphales</taxon>
        <taxon>Erysiphaceae</taxon>
        <taxon>Erysiphe</taxon>
    </lineage>
</organism>
<evidence type="ECO:0000313" key="2">
    <source>
        <dbReference type="Proteomes" id="UP000030854"/>
    </source>
</evidence>
<keyword evidence="2" id="KW-1185">Reference proteome</keyword>
<gene>
    <name evidence="1" type="ORF">EV44_g3541</name>
</gene>
<dbReference type="Proteomes" id="UP000030854">
    <property type="component" value="Unassembled WGS sequence"/>
</dbReference>